<keyword evidence="2" id="KW-1185">Reference proteome</keyword>
<proteinExistence type="predicted"/>
<accession>A0ACA9SSV5</accession>
<dbReference type="EMBL" id="CAJVQC010159100">
    <property type="protein sequence ID" value="CAG8848082.1"/>
    <property type="molecule type" value="Genomic_DNA"/>
</dbReference>
<gene>
    <name evidence="1" type="ORF">RPERSI_LOCUS34946</name>
</gene>
<dbReference type="Proteomes" id="UP000789920">
    <property type="component" value="Unassembled WGS sequence"/>
</dbReference>
<protein>
    <submittedName>
        <fullName evidence="1">1982_t:CDS:1</fullName>
    </submittedName>
</protein>
<comment type="caution">
    <text evidence="1">The sequence shown here is derived from an EMBL/GenBank/DDBJ whole genome shotgun (WGS) entry which is preliminary data.</text>
</comment>
<reference evidence="1" key="1">
    <citation type="submission" date="2021-06" db="EMBL/GenBank/DDBJ databases">
        <authorList>
            <person name="Kallberg Y."/>
            <person name="Tangrot J."/>
            <person name="Rosling A."/>
        </authorList>
    </citation>
    <scope>NUCLEOTIDE SEQUENCE</scope>
    <source>
        <strain evidence="1">MA461A</strain>
    </source>
</reference>
<feature type="non-terminal residue" evidence="1">
    <location>
        <position position="1"/>
    </location>
</feature>
<sequence>TPDCYIKLAEQYKYLIADKTIKTLPTIIKEYSDVIYTSKKIIAIKE</sequence>
<evidence type="ECO:0000313" key="2">
    <source>
        <dbReference type="Proteomes" id="UP000789920"/>
    </source>
</evidence>
<name>A0ACA9SSV5_9GLOM</name>
<feature type="non-terminal residue" evidence="1">
    <location>
        <position position="46"/>
    </location>
</feature>
<organism evidence="1 2">
    <name type="scientific">Racocetra persica</name>
    <dbReference type="NCBI Taxonomy" id="160502"/>
    <lineage>
        <taxon>Eukaryota</taxon>
        <taxon>Fungi</taxon>
        <taxon>Fungi incertae sedis</taxon>
        <taxon>Mucoromycota</taxon>
        <taxon>Glomeromycotina</taxon>
        <taxon>Glomeromycetes</taxon>
        <taxon>Diversisporales</taxon>
        <taxon>Gigasporaceae</taxon>
        <taxon>Racocetra</taxon>
    </lineage>
</organism>
<evidence type="ECO:0000313" key="1">
    <source>
        <dbReference type="EMBL" id="CAG8848082.1"/>
    </source>
</evidence>